<proteinExistence type="predicted"/>
<dbReference type="EMBL" id="GBRH01167340">
    <property type="protein sequence ID" value="JAE30556.1"/>
    <property type="molecule type" value="Transcribed_RNA"/>
</dbReference>
<name>A0A0A9H6T5_ARUDO</name>
<accession>A0A0A9H6T5</accession>
<reference evidence="1" key="2">
    <citation type="journal article" date="2015" name="Data Brief">
        <title>Shoot transcriptome of the giant reed, Arundo donax.</title>
        <authorList>
            <person name="Barrero R.A."/>
            <person name="Guerrero F.D."/>
            <person name="Moolhuijzen P."/>
            <person name="Goolsby J.A."/>
            <person name="Tidwell J."/>
            <person name="Bellgard S.E."/>
            <person name="Bellgard M.I."/>
        </authorList>
    </citation>
    <scope>NUCLEOTIDE SEQUENCE</scope>
    <source>
        <tissue evidence="1">Shoot tissue taken approximately 20 cm above the soil surface</tissue>
    </source>
</reference>
<organism evidence="1">
    <name type="scientific">Arundo donax</name>
    <name type="common">Giant reed</name>
    <name type="synonym">Donax arundinaceus</name>
    <dbReference type="NCBI Taxonomy" id="35708"/>
    <lineage>
        <taxon>Eukaryota</taxon>
        <taxon>Viridiplantae</taxon>
        <taxon>Streptophyta</taxon>
        <taxon>Embryophyta</taxon>
        <taxon>Tracheophyta</taxon>
        <taxon>Spermatophyta</taxon>
        <taxon>Magnoliopsida</taxon>
        <taxon>Liliopsida</taxon>
        <taxon>Poales</taxon>
        <taxon>Poaceae</taxon>
        <taxon>PACMAD clade</taxon>
        <taxon>Arundinoideae</taxon>
        <taxon>Arundineae</taxon>
        <taxon>Arundo</taxon>
    </lineage>
</organism>
<sequence length="60" mass="6662">MAPSTPWLASVLPQSSCQRVCWSCHFLERSWMTRTGRREGGSGSESAGVRCCSSVRTIQR</sequence>
<dbReference type="AlphaFoldDB" id="A0A0A9H6T5"/>
<reference evidence="1" key="1">
    <citation type="submission" date="2014-09" db="EMBL/GenBank/DDBJ databases">
        <authorList>
            <person name="Magalhaes I.L.F."/>
            <person name="Oliveira U."/>
            <person name="Santos F.R."/>
            <person name="Vidigal T.H.D.A."/>
            <person name="Brescovit A.D."/>
            <person name="Santos A.J."/>
        </authorList>
    </citation>
    <scope>NUCLEOTIDE SEQUENCE</scope>
    <source>
        <tissue evidence="1">Shoot tissue taken approximately 20 cm above the soil surface</tissue>
    </source>
</reference>
<evidence type="ECO:0000313" key="1">
    <source>
        <dbReference type="EMBL" id="JAE30556.1"/>
    </source>
</evidence>
<protein>
    <submittedName>
        <fullName evidence="1">Uncharacterized protein</fullName>
    </submittedName>
</protein>